<keyword evidence="8" id="KW-0969">Cilium</keyword>
<keyword evidence="8" id="KW-0282">Flagellum</keyword>
<evidence type="ECO:0000256" key="3">
    <source>
        <dbReference type="ARBA" id="ARBA00023054"/>
    </source>
</evidence>
<evidence type="ECO:0000259" key="7">
    <source>
        <dbReference type="Pfam" id="PF07195"/>
    </source>
</evidence>
<feature type="domain" description="Flagellar hook-associated protein 2 C-terminal" evidence="7">
    <location>
        <begin position="241"/>
        <end position="504"/>
    </location>
</feature>
<comment type="similarity">
    <text evidence="1 5">Belongs to the FliD family.</text>
</comment>
<comment type="subcellular location">
    <subcellularLocation>
        <location evidence="5">Secreted</location>
    </subcellularLocation>
    <subcellularLocation>
        <location evidence="5">Bacterial flagellum</location>
    </subcellularLocation>
</comment>
<dbReference type="GO" id="GO:0007155">
    <property type="term" value="P:cell adhesion"/>
    <property type="evidence" value="ECO:0007669"/>
    <property type="project" value="InterPro"/>
</dbReference>
<gene>
    <name evidence="8" type="ORF">SAMN02745133_02484</name>
</gene>
<keyword evidence="9" id="KW-1185">Reference proteome</keyword>
<dbReference type="Proteomes" id="UP000184148">
    <property type="component" value="Unassembled WGS sequence"/>
</dbReference>
<dbReference type="Pfam" id="PF02465">
    <property type="entry name" value="FliD_N"/>
    <property type="match status" value="1"/>
</dbReference>
<comment type="function">
    <text evidence="5">Required for morphogenesis and for the elongation of the flagellar filament by facilitating polymerization of the flagellin monomers at the tip of growing filament. Forms a capping structure, which prevents flagellin subunits (transported through the central channel of the flagellum) from leaking out without polymerization at the distal end.</text>
</comment>
<organism evidence="8 9">
    <name type="scientific">Desulforamulus putei DSM 12395</name>
    <dbReference type="NCBI Taxonomy" id="1121429"/>
    <lineage>
        <taxon>Bacteria</taxon>
        <taxon>Bacillati</taxon>
        <taxon>Bacillota</taxon>
        <taxon>Clostridia</taxon>
        <taxon>Eubacteriales</taxon>
        <taxon>Peptococcaceae</taxon>
        <taxon>Desulforamulus</taxon>
    </lineage>
</organism>
<dbReference type="RefSeq" id="WP_073239702.1">
    <property type="nucleotide sequence ID" value="NZ_FQUY01000020.1"/>
</dbReference>
<feature type="domain" description="Flagellar hook-associated protein 2 N-terminal" evidence="6">
    <location>
        <begin position="12"/>
        <end position="107"/>
    </location>
</feature>
<proteinExistence type="inferred from homology"/>
<accession>A0A1M5B560</accession>
<evidence type="ECO:0000256" key="2">
    <source>
        <dbReference type="ARBA" id="ARBA00011255"/>
    </source>
</evidence>
<dbReference type="GO" id="GO:0005576">
    <property type="term" value="C:extracellular region"/>
    <property type="evidence" value="ECO:0007669"/>
    <property type="project" value="UniProtKB-SubCell"/>
</dbReference>
<dbReference type="PANTHER" id="PTHR30288:SF0">
    <property type="entry name" value="FLAGELLAR HOOK-ASSOCIATED PROTEIN 2"/>
    <property type="match status" value="1"/>
</dbReference>
<evidence type="ECO:0000256" key="5">
    <source>
        <dbReference type="RuleBase" id="RU362066"/>
    </source>
</evidence>
<dbReference type="Pfam" id="PF07195">
    <property type="entry name" value="FliD_C"/>
    <property type="match status" value="1"/>
</dbReference>
<dbReference type="GO" id="GO:0009421">
    <property type="term" value="C:bacterial-type flagellum filament cap"/>
    <property type="evidence" value="ECO:0007669"/>
    <property type="project" value="InterPro"/>
</dbReference>
<dbReference type="EMBL" id="FQUY01000020">
    <property type="protein sequence ID" value="SHF37568.1"/>
    <property type="molecule type" value="Genomic_DNA"/>
</dbReference>
<evidence type="ECO:0000256" key="1">
    <source>
        <dbReference type="ARBA" id="ARBA00009764"/>
    </source>
</evidence>
<keyword evidence="4 5" id="KW-0975">Bacterial flagellum</keyword>
<evidence type="ECO:0000259" key="6">
    <source>
        <dbReference type="Pfam" id="PF02465"/>
    </source>
</evidence>
<keyword evidence="8" id="KW-0966">Cell projection</keyword>
<dbReference type="InterPro" id="IPR003481">
    <property type="entry name" value="FliD_N"/>
</dbReference>
<dbReference type="PANTHER" id="PTHR30288">
    <property type="entry name" value="FLAGELLAR CAP/ASSEMBLY PROTEIN FLID"/>
    <property type="match status" value="1"/>
</dbReference>
<dbReference type="InterPro" id="IPR040026">
    <property type="entry name" value="FliD"/>
</dbReference>
<dbReference type="NCBIfam" id="NF005833">
    <property type="entry name" value="PRK07737.1"/>
    <property type="match status" value="1"/>
</dbReference>
<keyword evidence="3" id="KW-0175">Coiled coil</keyword>
<dbReference type="AlphaFoldDB" id="A0A1M5B560"/>
<sequence>MSSNLRIGGLASGLDIDQMVSDLMKVQRMKVDKIKQNKQIAEWQRDDYRDINNSLRSLRDNVFNMKLQGTYLVKKASSSNESIVKATATSSAVPGNYTLKVISLASTAKLNSSEDVAFNKDATNLKDQLSLSYGGIIKFKVNGSKEIEVDVDNETIDSLISKINAAKMSDDKTSAGVTAFFDKTINRMFVFSSSTGANQKIDFDAVAGFETQINELFGDKLKLDKNGDPVDGFDWGSEVTGTNAEFVFNGVTVTTQTSNQFSLAGINFTLTGTSTTETVNINVTNDTDAVFNSIKSFIDLYNATLDKINSKLSEERYRDYLPLTDEQREQLSDDQEKKWEEKAKSGLLKNDSLLSGIVSKMRSTMTSLVSGVSNSKYDTLAEIGIKTLSYSEKGKLYIDETKLKEALAADPKAVMELFTNSSDTYSNKGLAVRLYDELTNAINTIKDKAGSSSGYSLVDNSILGKKISGLDKEIASWQDRLKTIENSYWKKFTALEKAINQMNSQSAWLAQQFGGKA</sequence>
<dbReference type="OrthoDB" id="9776025at2"/>
<evidence type="ECO:0000256" key="4">
    <source>
        <dbReference type="ARBA" id="ARBA00023143"/>
    </source>
</evidence>
<dbReference type="InterPro" id="IPR010809">
    <property type="entry name" value="FliD_C"/>
</dbReference>
<dbReference type="STRING" id="1121429.SAMN02745133_02484"/>
<evidence type="ECO:0000313" key="8">
    <source>
        <dbReference type="EMBL" id="SHF37568.1"/>
    </source>
</evidence>
<keyword evidence="5" id="KW-0964">Secreted</keyword>
<dbReference type="GO" id="GO:0009424">
    <property type="term" value="C:bacterial-type flagellum hook"/>
    <property type="evidence" value="ECO:0007669"/>
    <property type="project" value="UniProtKB-UniRule"/>
</dbReference>
<reference evidence="9" key="1">
    <citation type="submission" date="2016-11" db="EMBL/GenBank/DDBJ databases">
        <authorList>
            <person name="Varghese N."/>
            <person name="Submissions S."/>
        </authorList>
    </citation>
    <scope>NUCLEOTIDE SEQUENCE [LARGE SCALE GENOMIC DNA]</scope>
    <source>
        <strain evidence="9">DSM 12395</strain>
    </source>
</reference>
<dbReference type="GO" id="GO:0071973">
    <property type="term" value="P:bacterial-type flagellum-dependent cell motility"/>
    <property type="evidence" value="ECO:0007669"/>
    <property type="project" value="TreeGrafter"/>
</dbReference>
<evidence type="ECO:0000313" key="9">
    <source>
        <dbReference type="Proteomes" id="UP000184148"/>
    </source>
</evidence>
<protein>
    <recommendedName>
        <fullName evidence="5">Flagellar hook-associated protein 2</fullName>
        <shortName evidence="5">HAP2</shortName>
    </recommendedName>
    <alternativeName>
        <fullName evidence="5">Flagellar cap protein</fullName>
    </alternativeName>
</protein>
<comment type="subunit">
    <text evidence="2 5">Homopentamer.</text>
</comment>
<name>A0A1M5B560_9FIRM</name>